<dbReference type="EMBL" id="VIKS01000007">
    <property type="protein sequence ID" value="TQV87574.1"/>
    <property type="molecule type" value="Genomic_DNA"/>
</dbReference>
<sequence length="159" mass="18253">MFDSVQNVTEICPENSSILSIALTIFSIVLSIIVFVLSHKLRRERAEVAKVTAENSVIKDLTSSWVGTQELSRKDASYAMCVESYRKLKYTMDIWKNNRAEKRAICNICGEEYVALYESMIGCSGTFNGKPIYGIDWLNKNDEIQKVYNEMKNCHKYQK</sequence>
<keyword evidence="1" id="KW-1133">Transmembrane helix</keyword>
<comment type="caution">
    <text evidence="2">The sequence shown here is derived from an EMBL/GenBank/DDBJ whole genome shotgun (WGS) entry which is preliminary data.</text>
</comment>
<gene>
    <name evidence="2" type="ORF">FLL46_11930</name>
</gene>
<keyword evidence="3" id="KW-1185">Reference proteome</keyword>
<keyword evidence="1" id="KW-0812">Transmembrane</keyword>
<evidence type="ECO:0000256" key="1">
    <source>
        <dbReference type="SAM" id="Phobius"/>
    </source>
</evidence>
<organism evidence="2 3">
    <name type="scientific">Aliikangiella coralliicola</name>
    <dbReference type="NCBI Taxonomy" id="2592383"/>
    <lineage>
        <taxon>Bacteria</taxon>
        <taxon>Pseudomonadati</taxon>
        <taxon>Pseudomonadota</taxon>
        <taxon>Gammaproteobacteria</taxon>
        <taxon>Oceanospirillales</taxon>
        <taxon>Pleioneaceae</taxon>
        <taxon>Aliikangiella</taxon>
    </lineage>
</organism>
<evidence type="ECO:0000313" key="3">
    <source>
        <dbReference type="Proteomes" id="UP000315439"/>
    </source>
</evidence>
<keyword evidence="1" id="KW-0472">Membrane</keyword>
<dbReference type="Proteomes" id="UP000315439">
    <property type="component" value="Unassembled WGS sequence"/>
</dbReference>
<evidence type="ECO:0008006" key="4">
    <source>
        <dbReference type="Google" id="ProtNLM"/>
    </source>
</evidence>
<accession>A0A545UDN3</accession>
<dbReference type="AlphaFoldDB" id="A0A545UDN3"/>
<evidence type="ECO:0000313" key="2">
    <source>
        <dbReference type="EMBL" id="TQV87574.1"/>
    </source>
</evidence>
<feature type="transmembrane region" description="Helical" evidence="1">
    <location>
        <begin position="18"/>
        <end position="37"/>
    </location>
</feature>
<protein>
    <recommendedName>
        <fullName evidence="4">DUF4760 domain-containing protein</fullName>
    </recommendedName>
</protein>
<proteinExistence type="predicted"/>
<name>A0A545UDN3_9GAMM</name>
<reference evidence="2 3" key="1">
    <citation type="submission" date="2019-07" db="EMBL/GenBank/DDBJ databases">
        <title>Draft genome for Aliikangiella sp. M105.</title>
        <authorList>
            <person name="Wang G."/>
        </authorList>
    </citation>
    <scope>NUCLEOTIDE SEQUENCE [LARGE SCALE GENOMIC DNA]</scope>
    <source>
        <strain evidence="2 3">M105</strain>
    </source>
</reference>
<dbReference type="RefSeq" id="WP_142893752.1">
    <property type="nucleotide sequence ID" value="NZ_ML660164.1"/>
</dbReference>